<gene>
    <name evidence="3" type="ORF">EV138_3948</name>
</gene>
<name>A0A4R7TDW9_9ACTN</name>
<keyword evidence="4" id="KW-1185">Reference proteome</keyword>
<evidence type="ECO:0000256" key="1">
    <source>
        <dbReference type="ARBA" id="ARBA00004948"/>
    </source>
</evidence>
<evidence type="ECO:0000313" key="4">
    <source>
        <dbReference type="Proteomes" id="UP000295151"/>
    </source>
</evidence>
<sequence length="206" mass="22515">MGAVPETTRALLSGQETAWKLILDHPFVAQTSAGTLPRAAFDRWLAEDYYFVRSFRAFLAELTAIAPDDQAREVLAGGLAALVPELELFEAAAADRGLDLDVEPSLLNLGYTSYLAASARAGWPLGITVLWAVEKAYYDAWASVRDTTGPDTQYAGFIANWSSPEFAAYVEQLGVLVDREELTADLTAAFDRVVRFELAFWDLVAG</sequence>
<dbReference type="InterPro" id="IPR050967">
    <property type="entry name" value="Thiamine_Salvage_TenA"/>
</dbReference>
<dbReference type="SUPFAM" id="SSF48613">
    <property type="entry name" value="Heme oxygenase-like"/>
    <property type="match status" value="1"/>
</dbReference>
<dbReference type="Pfam" id="PF03070">
    <property type="entry name" value="TENA_THI-4"/>
    <property type="match status" value="1"/>
</dbReference>
<dbReference type="InterPro" id="IPR004305">
    <property type="entry name" value="Thiaminase-2/PQQC"/>
</dbReference>
<dbReference type="CDD" id="cd19357">
    <property type="entry name" value="TenA_E_At3g16990-like"/>
    <property type="match status" value="1"/>
</dbReference>
<evidence type="ECO:0000313" key="3">
    <source>
        <dbReference type="EMBL" id="TDU90362.1"/>
    </source>
</evidence>
<dbReference type="GO" id="GO:0005829">
    <property type="term" value="C:cytosol"/>
    <property type="evidence" value="ECO:0007669"/>
    <property type="project" value="TreeGrafter"/>
</dbReference>
<organism evidence="3 4">
    <name type="scientific">Kribbella voronezhensis</name>
    <dbReference type="NCBI Taxonomy" id="2512212"/>
    <lineage>
        <taxon>Bacteria</taxon>
        <taxon>Bacillati</taxon>
        <taxon>Actinomycetota</taxon>
        <taxon>Actinomycetes</taxon>
        <taxon>Propionibacteriales</taxon>
        <taxon>Kribbellaceae</taxon>
        <taxon>Kribbella</taxon>
    </lineage>
</organism>
<dbReference type="InterPro" id="IPR016084">
    <property type="entry name" value="Haem_Oase-like_multi-hlx"/>
</dbReference>
<dbReference type="PANTHER" id="PTHR43198:SF5">
    <property type="entry name" value="BIFUNCTIONAL TENA-E PROTEIN"/>
    <property type="match status" value="1"/>
</dbReference>
<evidence type="ECO:0000259" key="2">
    <source>
        <dbReference type="Pfam" id="PF03070"/>
    </source>
</evidence>
<reference evidence="3 4" key="1">
    <citation type="submission" date="2019-03" db="EMBL/GenBank/DDBJ databases">
        <title>Genomic Encyclopedia of Type Strains, Phase III (KMG-III): the genomes of soil and plant-associated and newly described type strains.</title>
        <authorList>
            <person name="Whitman W."/>
        </authorList>
    </citation>
    <scope>NUCLEOTIDE SEQUENCE [LARGE SCALE GENOMIC DNA]</scope>
    <source>
        <strain evidence="3 4">VKM Ac-2575</strain>
    </source>
</reference>
<accession>A0A4R7TDW9</accession>
<comment type="pathway">
    <text evidence="1">Cofactor biosynthesis; thiamine diphosphate biosynthesis.</text>
</comment>
<dbReference type="AlphaFoldDB" id="A0A4R7TDW9"/>
<protein>
    <submittedName>
        <fullName evidence="3">Thiaminase/transcriptional activator TenA</fullName>
    </submittedName>
</protein>
<feature type="domain" description="Thiaminase-2/PQQC" evidence="2">
    <location>
        <begin position="17"/>
        <end position="202"/>
    </location>
</feature>
<comment type="caution">
    <text evidence="3">The sequence shown here is derived from an EMBL/GenBank/DDBJ whole genome shotgun (WGS) entry which is preliminary data.</text>
</comment>
<dbReference type="Gene3D" id="1.20.910.10">
    <property type="entry name" value="Heme oxygenase-like"/>
    <property type="match status" value="1"/>
</dbReference>
<dbReference type="Proteomes" id="UP000295151">
    <property type="component" value="Unassembled WGS sequence"/>
</dbReference>
<dbReference type="PANTHER" id="PTHR43198">
    <property type="entry name" value="BIFUNCTIONAL TH2 PROTEIN"/>
    <property type="match status" value="1"/>
</dbReference>
<dbReference type="EMBL" id="SOCE01000001">
    <property type="protein sequence ID" value="TDU90362.1"/>
    <property type="molecule type" value="Genomic_DNA"/>
</dbReference>
<proteinExistence type="predicted"/>